<dbReference type="Proteomes" id="UP001329430">
    <property type="component" value="Chromosome 2"/>
</dbReference>
<comment type="caution">
    <text evidence="1">The sequence shown here is derived from an EMBL/GenBank/DDBJ whole genome shotgun (WGS) entry which is preliminary data.</text>
</comment>
<dbReference type="EMBL" id="JAVRBK010000002">
    <property type="protein sequence ID" value="KAK5649074.1"/>
    <property type="molecule type" value="Genomic_DNA"/>
</dbReference>
<protein>
    <submittedName>
        <fullName evidence="1">Uncharacterized protein</fullName>
    </submittedName>
</protein>
<name>A0AAN7VQK9_9COLE</name>
<dbReference type="PANTHER" id="PTHR16071:SF2">
    <property type="entry name" value="FIGNL1-INTERACTING REGULATOR OF RECOMBINATION AND MITOSIS"/>
    <property type="match status" value="1"/>
</dbReference>
<reference evidence="1 2" key="1">
    <citation type="journal article" date="2024" name="Insects">
        <title>An Improved Chromosome-Level Genome Assembly of the Firefly Pyrocoelia pectoralis.</title>
        <authorList>
            <person name="Fu X."/>
            <person name="Meyer-Rochow V.B."/>
            <person name="Ballantyne L."/>
            <person name="Zhu X."/>
        </authorList>
    </citation>
    <scope>NUCLEOTIDE SEQUENCE [LARGE SCALE GENOMIC DNA]</scope>
    <source>
        <strain evidence="1">XCY_ONT2</strain>
    </source>
</reference>
<keyword evidence="2" id="KW-1185">Reference proteome</keyword>
<dbReference type="PANTHER" id="PTHR16071">
    <property type="entry name" value="CHROMOSOME 1 OPEN READING FRAME 112"/>
    <property type="match status" value="1"/>
</dbReference>
<dbReference type="InterPro" id="IPR027902">
    <property type="entry name" value="DUF4487"/>
</dbReference>
<proteinExistence type="predicted"/>
<dbReference type="AlphaFoldDB" id="A0AAN7VQK9"/>
<sequence length="615" mass="71448">MNWKGYIKIATKFSQILNEHSFSIKDPTLSLVNEVLKNLQLLNKDYNMQNDNSLLRLCNFYLKISLRLCELFDSNAEDHWPLIYKLLHTCYIYYPPFLRLKDYDKEIISNVNSFLFSQVDFLLGKLCLQPCFYQIIEKVQPVAPNTLVFYALTFKVMSLLVVSHPEIVRFAKISAIMSVFFTMLERGYCEFWDIILVTSDKNGCLYDDTVLHLANIICTLNEEEYNQVEDVLFQNIFVQCPWCSLLAVDIWHAVLRKENQQLNYDTICNIIEQSEFFLIDDQINQPQLVFLKNLLQRLFENLSPNYRSMLLGKYPLYNKLHIWKVFGFMCFPKNEFVSIAAQIIDVVHKTNGFISANCNLEDFKSLCNGLDTVSFVPDHSEIDTSHLVLSLFSLWKLILDLTPIDSYLFNYILQKLIPATNNFLSHFNTTKLLYILNGLSQLLNSNLSIKIVTTSLLCTLTRGLPNISLEQKQLFTPISEIFYKLITHKNPIINQNALIVFLQLSDNSQRNIIIIQGAIKGNEVEKRISNFRNNKVDMGPLNTTEYFQMQAKYKYVHVCYVSANDSRSACSEVNSTELNNVVKRIKLDVELFHKLTNRTSEAEENLVKIMRILNH</sequence>
<accession>A0AAN7VQK9</accession>
<gene>
    <name evidence="1" type="ORF">RI129_003966</name>
</gene>
<evidence type="ECO:0000313" key="2">
    <source>
        <dbReference type="Proteomes" id="UP001329430"/>
    </source>
</evidence>
<evidence type="ECO:0000313" key="1">
    <source>
        <dbReference type="EMBL" id="KAK5649074.1"/>
    </source>
</evidence>
<dbReference type="Pfam" id="PF14868">
    <property type="entry name" value="DUF4487"/>
    <property type="match status" value="1"/>
</dbReference>
<organism evidence="1 2">
    <name type="scientific">Pyrocoelia pectoralis</name>
    <dbReference type="NCBI Taxonomy" id="417401"/>
    <lineage>
        <taxon>Eukaryota</taxon>
        <taxon>Metazoa</taxon>
        <taxon>Ecdysozoa</taxon>
        <taxon>Arthropoda</taxon>
        <taxon>Hexapoda</taxon>
        <taxon>Insecta</taxon>
        <taxon>Pterygota</taxon>
        <taxon>Neoptera</taxon>
        <taxon>Endopterygota</taxon>
        <taxon>Coleoptera</taxon>
        <taxon>Polyphaga</taxon>
        <taxon>Elateriformia</taxon>
        <taxon>Elateroidea</taxon>
        <taxon>Lampyridae</taxon>
        <taxon>Lampyrinae</taxon>
        <taxon>Pyrocoelia</taxon>
    </lineage>
</organism>